<evidence type="ECO:0000256" key="1">
    <source>
        <dbReference type="SAM" id="Phobius"/>
    </source>
</evidence>
<keyword evidence="1" id="KW-1133">Transmembrane helix</keyword>
<keyword evidence="3" id="KW-1185">Reference proteome</keyword>
<keyword evidence="1" id="KW-0472">Membrane</keyword>
<dbReference type="AlphaFoldDB" id="A0A0A5G525"/>
<protein>
    <submittedName>
        <fullName evidence="2">Uncharacterized protein</fullName>
    </submittedName>
</protein>
<reference evidence="2 3" key="1">
    <citation type="submission" date="2013-08" db="EMBL/GenBank/DDBJ databases">
        <authorList>
            <person name="Huang J."/>
            <person name="Wang G."/>
        </authorList>
    </citation>
    <scope>NUCLEOTIDE SEQUENCE [LARGE SCALE GENOMIC DNA]</scope>
    <source>
        <strain evidence="2 3">BH030004</strain>
    </source>
</reference>
<dbReference type="EMBL" id="AVPF01000026">
    <property type="protein sequence ID" value="KGX87144.1"/>
    <property type="molecule type" value="Genomic_DNA"/>
</dbReference>
<feature type="transmembrane region" description="Helical" evidence="1">
    <location>
        <begin position="33"/>
        <end position="51"/>
    </location>
</feature>
<gene>
    <name evidence="2" type="ORF">N783_10455</name>
</gene>
<organism evidence="2 3">
    <name type="scientific">Pontibacillus marinus BH030004 = DSM 16465</name>
    <dbReference type="NCBI Taxonomy" id="1385511"/>
    <lineage>
        <taxon>Bacteria</taxon>
        <taxon>Bacillati</taxon>
        <taxon>Bacillota</taxon>
        <taxon>Bacilli</taxon>
        <taxon>Bacillales</taxon>
        <taxon>Bacillaceae</taxon>
        <taxon>Pontibacillus</taxon>
    </lineage>
</organism>
<evidence type="ECO:0000313" key="3">
    <source>
        <dbReference type="Proteomes" id="UP000030403"/>
    </source>
</evidence>
<evidence type="ECO:0000313" key="2">
    <source>
        <dbReference type="EMBL" id="KGX87144.1"/>
    </source>
</evidence>
<proteinExistence type="predicted"/>
<accession>A0A0A5G525</accession>
<sequence>MQKLDKFLTYFYIILGAIFGISFLYTLFTAGELILIDGAFTVVAFFAAYMAKRRREKMMGGNTN</sequence>
<feature type="transmembrane region" description="Helical" evidence="1">
    <location>
        <begin position="7"/>
        <end position="27"/>
    </location>
</feature>
<dbReference type="Proteomes" id="UP000030403">
    <property type="component" value="Unassembled WGS sequence"/>
</dbReference>
<dbReference type="RefSeq" id="WP_027446902.1">
    <property type="nucleotide sequence ID" value="NZ_AULJ01000043.1"/>
</dbReference>
<keyword evidence="1" id="KW-0812">Transmembrane</keyword>
<comment type="caution">
    <text evidence="2">The sequence shown here is derived from an EMBL/GenBank/DDBJ whole genome shotgun (WGS) entry which is preliminary data.</text>
</comment>
<name>A0A0A5G525_9BACI</name>